<dbReference type="KEGG" id="adz:ADFLV_0492"/>
<keyword evidence="2" id="KW-1185">Reference proteome</keyword>
<organism evidence="1 2">
    <name type="scientific">Arcobacter defluvii</name>
    <dbReference type="NCBI Taxonomy" id="873191"/>
    <lineage>
        <taxon>Bacteria</taxon>
        <taxon>Pseudomonadati</taxon>
        <taxon>Campylobacterota</taxon>
        <taxon>Epsilonproteobacteria</taxon>
        <taxon>Campylobacterales</taxon>
        <taxon>Arcobacteraceae</taxon>
        <taxon>Arcobacter</taxon>
    </lineage>
</organism>
<evidence type="ECO:0000313" key="1">
    <source>
        <dbReference type="EMBL" id="QKF76550.1"/>
    </source>
</evidence>
<evidence type="ECO:0000313" key="2">
    <source>
        <dbReference type="Proteomes" id="UP000503313"/>
    </source>
</evidence>
<gene>
    <name evidence="1" type="ORF">ADFLV_0492</name>
</gene>
<dbReference type="EMBL" id="CP053835">
    <property type="protein sequence ID" value="QKF76550.1"/>
    <property type="molecule type" value="Genomic_DNA"/>
</dbReference>
<name>A0AAE7E582_9BACT</name>
<reference evidence="1 2" key="1">
    <citation type="submission" date="2020-05" db="EMBL/GenBank/DDBJ databases">
        <title>Complete genome sequencing of Campylobacter and Arcobacter type strains.</title>
        <authorList>
            <person name="Miller W.G."/>
            <person name="Yee E."/>
        </authorList>
    </citation>
    <scope>NUCLEOTIDE SEQUENCE [LARGE SCALE GENOMIC DNA]</scope>
    <source>
        <strain evidence="1 2">LMG 25694</strain>
    </source>
</reference>
<dbReference type="RefSeq" id="WP_129010395.1">
    <property type="nucleotide sequence ID" value="NZ_CP053835.1"/>
</dbReference>
<dbReference type="AlphaFoldDB" id="A0AAE7E582"/>
<dbReference type="Proteomes" id="UP000503313">
    <property type="component" value="Chromosome"/>
</dbReference>
<sequence>MYIPKDAKEIIVKDSTVPFFKLENIYYFDTSSTAVPEPMINAVAGLKILDKNSKLVMINHKIPLGLFPKIEAYFDFDVEEFENCVKITFVKKRGFEVNLNVNTNCQG</sequence>
<protein>
    <submittedName>
        <fullName evidence="1">Uncharacterized protein</fullName>
    </submittedName>
</protein>
<accession>A0AAE7E582</accession>
<proteinExistence type="predicted"/>